<dbReference type="AlphaFoldDB" id="A0A1G7QKX8"/>
<name>A0A1G7QKX8_9LACT</name>
<evidence type="ECO:0000256" key="1">
    <source>
        <dbReference type="ARBA" id="ARBA00003238"/>
    </source>
</evidence>
<accession>A0A1G7QKX8</accession>
<proteinExistence type="predicted"/>
<dbReference type="OrthoDB" id="5429275at2"/>
<protein>
    <submittedName>
        <fullName evidence="3">EDD domain protein, DegV family</fullName>
    </submittedName>
</protein>
<dbReference type="InterPro" id="IPR043168">
    <property type="entry name" value="DegV_C"/>
</dbReference>
<dbReference type="SUPFAM" id="SSF82549">
    <property type="entry name" value="DAK1/DegV-like"/>
    <property type="match status" value="1"/>
</dbReference>
<keyword evidence="2" id="KW-0446">Lipid-binding</keyword>
<dbReference type="RefSeq" id="WP_090289217.1">
    <property type="nucleotide sequence ID" value="NZ_FNCK01000002.1"/>
</dbReference>
<sequence>MNKLAIIADTAQDLKKDLAEHYGIELIYYQVQMGDNHYRDQIDIDSRQFYERMHDYDVLSTGIPPIQDVVNLLDQLVEQGYTQALVITGSLKLTGMRQLYEVVREQYEQLEIFIVESDYIASATGLLAIYASELKKEGKTVQEILPELEKANSQTGIFALFRTLKYVVKGGRFNKYAGIIGSFFNINPLLTILNGEIGVINKARGKKKSYLTLLEAAREKLKGAKRYKIALFAGNNNEEIAQLQKDLADEISKAETSIVTELTPVLGVHAGPQSVGVSILVLE</sequence>
<dbReference type="NCBIfam" id="TIGR00762">
    <property type="entry name" value="DegV"/>
    <property type="match status" value="1"/>
</dbReference>
<dbReference type="InterPro" id="IPR003797">
    <property type="entry name" value="DegV"/>
</dbReference>
<dbReference type="EMBL" id="FNCK01000002">
    <property type="protein sequence ID" value="SDF99135.1"/>
    <property type="molecule type" value="Genomic_DNA"/>
</dbReference>
<dbReference type="InterPro" id="IPR050270">
    <property type="entry name" value="DegV_domain_contain"/>
</dbReference>
<evidence type="ECO:0000313" key="4">
    <source>
        <dbReference type="Proteomes" id="UP000199708"/>
    </source>
</evidence>
<dbReference type="STRING" id="120956.SAMN05421791_102127"/>
<dbReference type="Pfam" id="PF02645">
    <property type="entry name" value="DegV"/>
    <property type="match status" value="1"/>
</dbReference>
<dbReference type="Gene3D" id="3.30.1180.10">
    <property type="match status" value="1"/>
</dbReference>
<dbReference type="Gene3D" id="3.40.50.10170">
    <property type="match status" value="1"/>
</dbReference>
<organism evidence="3 4">
    <name type="scientific">Facklamia miroungae</name>
    <dbReference type="NCBI Taxonomy" id="120956"/>
    <lineage>
        <taxon>Bacteria</taxon>
        <taxon>Bacillati</taxon>
        <taxon>Bacillota</taxon>
        <taxon>Bacilli</taxon>
        <taxon>Lactobacillales</taxon>
        <taxon>Aerococcaceae</taxon>
        <taxon>Facklamia</taxon>
    </lineage>
</organism>
<evidence type="ECO:0000256" key="2">
    <source>
        <dbReference type="ARBA" id="ARBA00023121"/>
    </source>
</evidence>
<dbReference type="PANTHER" id="PTHR33434">
    <property type="entry name" value="DEGV DOMAIN-CONTAINING PROTEIN DR_1986-RELATED"/>
    <property type="match status" value="1"/>
</dbReference>
<comment type="function">
    <text evidence="1">May bind long-chain fatty acids, such as palmitate, and may play a role in lipid transport or fatty acid metabolism.</text>
</comment>
<keyword evidence="4" id="KW-1185">Reference proteome</keyword>
<dbReference type="PROSITE" id="PS51482">
    <property type="entry name" value="DEGV"/>
    <property type="match status" value="1"/>
</dbReference>
<reference evidence="3 4" key="1">
    <citation type="submission" date="2016-10" db="EMBL/GenBank/DDBJ databases">
        <authorList>
            <person name="de Groot N.N."/>
        </authorList>
    </citation>
    <scope>NUCLEOTIDE SEQUENCE [LARGE SCALE GENOMIC DNA]</scope>
    <source>
        <strain evidence="3 4">ATCC BAA-466</strain>
    </source>
</reference>
<gene>
    <name evidence="3" type="ORF">SAMN05421791_102127</name>
</gene>
<dbReference type="Proteomes" id="UP000199708">
    <property type="component" value="Unassembled WGS sequence"/>
</dbReference>
<evidence type="ECO:0000313" key="3">
    <source>
        <dbReference type="EMBL" id="SDF99135.1"/>
    </source>
</evidence>
<dbReference type="GO" id="GO:0008289">
    <property type="term" value="F:lipid binding"/>
    <property type="evidence" value="ECO:0007669"/>
    <property type="project" value="UniProtKB-KW"/>
</dbReference>
<dbReference type="PANTHER" id="PTHR33434:SF2">
    <property type="entry name" value="FATTY ACID-BINDING PROTEIN TM_1468"/>
    <property type="match status" value="1"/>
</dbReference>